<dbReference type="Pfam" id="PF20266">
    <property type="entry name" value="Mab-21_C"/>
    <property type="match status" value="1"/>
</dbReference>
<dbReference type="InterPro" id="IPR024810">
    <property type="entry name" value="MAB21L/cGLR"/>
</dbReference>
<evidence type="ECO:0000313" key="4">
    <source>
        <dbReference type="Proteomes" id="UP000694844"/>
    </source>
</evidence>
<comment type="similarity">
    <text evidence="1">Belongs to the mab-21 family.</text>
</comment>
<keyword evidence="4" id="KW-1185">Reference proteome</keyword>
<dbReference type="PANTHER" id="PTHR10656:SF69">
    <property type="entry name" value="MAB-21-LIKE HHH_H2TH-LIKE DOMAIN-CONTAINING PROTEIN"/>
    <property type="match status" value="1"/>
</dbReference>
<evidence type="ECO:0000259" key="2">
    <source>
        <dbReference type="Pfam" id="PF03281"/>
    </source>
</evidence>
<protein>
    <submittedName>
        <fullName evidence="5">Uncharacterized protein LOC111130174</fullName>
    </submittedName>
</protein>
<organism evidence="4 5">
    <name type="scientific">Crassostrea virginica</name>
    <name type="common">Eastern oyster</name>
    <dbReference type="NCBI Taxonomy" id="6565"/>
    <lineage>
        <taxon>Eukaryota</taxon>
        <taxon>Metazoa</taxon>
        <taxon>Spiralia</taxon>
        <taxon>Lophotrochozoa</taxon>
        <taxon>Mollusca</taxon>
        <taxon>Bivalvia</taxon>
        <taxon>Autobranchia</taxon>
        <taxon>Pteriomorphia</taxon>
        <taxon>Ostreida</taxon>
        <taxon>Ostreoidea</taxon>
        <taxon>Ostreidae</taxon>
        <taxon>Crassostrea</taxon>
    </lineage>
</organism>
<evidence type="ECO:0000313" key="5">
    <source>
        <dbReference type="RefSeq" id="XP_022332639.1"/>
    </source>
</evidence>
<sequence>MTTHHLSKVLYIGMCEKIGTQRQVALRREVADVEEIIRNQINRSNVVKMKSGSEREGFKLKGSDVDTMYWPNDFRVIWDPSQLYQTTAQKRILCDSSKSRPGFVLLLVPKNGTFNPYVSEALSPVQGSVYSCLSSAKYRKIMLHSVTPNSKPHGPCSSGKLGQVEYDDVHCFFSDDWPSLASSWAERCRSWPPVQVVEKIISNGCHFVAIGHTPDEENEWRISFSQAENKLVYSMNHSQFLTYGLLKLFLKDKYKEVDEKDKLLCSYHMKTVVFWAIQQNAIRHWYMYPQHLLEGFWVCFKLLLKWVYVGVCPNFFIPENNMFLSKVYGEKQKTLFQDLYRLYEQGISFLLQLPSVGPFFLKAFTGNPRFSVLTEEDALIPEDTFDKDVFSAIAGIDTSFPSDLSGCLKTLDTIELLRESTRYPILPKYVKIQRLPILY</sequence>
<evidence type="ECO:0000256" key="1">
    <source>
        <dbReference type="ARBA" id="ARBA00008307"/>
    </source>
</evidence>
<feature type="domain" description="Mab-21-like nucleotidyltransferase" evidence="2">
    <location>
        <begin position="164"/>
        <end position="232"/>
    </location>
</feature>
<gene>
    <name evidence="5" type="primary">LOC111130174</name>
</gene>
<dbReference type="InterPro" id="IPR046903">
    <property type="entry name" value="Mab-21-like_nuc_Trfase"/>
</dbReference>
<feature type="domain" description="Mab-21-like HhH/H2TH-like" evidence="3">
    <location>
        <begin position="245"/>
        <end position="338"/>
    </location>
</feature>
<dbReference type="Proteomes" id="UP000694844">
    <property type="component" value="Chromosome 4"/>
</dbReference>
<dbReference type="SMART" id="SM01265">
    <property type="entry name" value="Mab-21"/>
    <property type="match status" value="1"/>
</dbReference>
<reference evidence="5" key="1">
    <citation type="submission" date="2025-08" db="UniProtKB">
        <authorList>
            <consortium name="RefSeq"/>
        </authorList>
    </citation>
    <scope>IDENTIFICATION</scope>
    <source>
        <tissue evidence="5">Whole sample</tissue>
    </source>
</reference>
<dbReference type="Gene3D" id="1.10.1410.40">
    <property type="match status" value="1"/>
</dbReference>
<dbReference type="AlphaFoldDB" id="A0A8B8DYR7"/>
<dbReference type="InterPro" id="IPR046906">
    <property type="entry name" value="Mab-21_HhH/H2TH-like"/>
</dbReference>
<proteinExistence type="inferred from homology"/>
<dbReference type="KEGG" id="cvn:111130174"/>
<accession>A0A8B8DYR7</accession>
<dbReference type="GeneID" id="111130174"/>
<dbReference type="PANTHER" id="PTHR10656">
    <property type="entry name" value="CELL FATE DETERMINING PROTEIN MAB21-RELATED"/>
    <property type="match status" value="1"/>
</dbReference>
<dbReference type="OrthoDB" id="10049771at2759"/>
<evidence type="ECO:0000259" key="3">
    <source>
        <dbReference type="Pfam" id="PF20266"/>
    </source>
</evidence>
<dbReference type="Pfam" id="PF03281">
    <property type="entry name" value="Mab-21"/>
    <property type="match status" value="1"/>
</dbReference>
<dbReference type="RefSeq" id="XP_022332639.1">
    <property type="nucleotide sequence ID" value="XM_022476931.1"/>
</dbReference>
<name>A0A8B8DYR7_CRAVI</name>